<accession>A0A515CW61</accession>
<gene>
    <name evidence="1" type="ORF">EGO53_11640</name>
</gene>
<evidence type="ECO:0000313" key="2">
    <source>
        <dbReference type="Proteomes" id="UP000317572"/>
    </source>
</evidence>
<name>A0A515CW61_SERLI</name>
<organism evidence="1 2">
    <name type="scientific">Serratia liquefaciens</name>
    <dbReference type="NCBI Taxonomy" id="614"/>
    <lineage>
        <taxon>Bacteria</taxon>
        <taxon>Pseudomonadati</taxon>
        <taxon>Pseudomonadota</taxon>
        <taxon>Gammaproteobacteria</taxon>
        <taxon>Enterobacterales</taxon>
        <taxon>Yersiniaceae</taxon>
        <taxon>Serratia</taxon>
    </lineage>
</organism>
<dbReference type="RefSeq" id="WP_142815335.1">
    <property type="nucleotide sequence ID" value="NZ_CP033893.1"/>
</dbReference>
<reference evidence="1 2" key="1">
    <citation type="submission" date="2018-11" db="EMBL/GenBank/DDBJ databases">
        <title>The first complete genome of Serratia liquefaciens isolated from metalophyte plant revel distinctness adaptive mechanisms in an extreme habitat.</title>
        <authorList>
            <person name="Caneschi W.L."/>
            <person name="Sanchez A.B."/>
            <person name="Felestrino E.B."/>
            <person name="Assis R.A.B."/>
            <person name="Lemes C.G.C."/>
            <person name="Cordeiro I.F."/>
            <person name="Fonseca N.P."/>
            <person name="Villa M."/>
            <person name="Vieira I.T."/>
            <person name="Moraes L.A."/>
            <person name="Kamino L.H.Y."/>
            <person name="do Carmo F."/>
            <person name="Garcia C.M."/>
            <person name="Almeida N.F."/>
            <person name="Silva R.S."/>
            <person name="Ferro J.A."/>
            <person name="Ferro M.I.T."/>
            <person name="Varani A.M."/>
            <person name="Ferreira R.M."/>
            <person name="dos Santos V.L."/>
            <person name="Silva U.C."/>
            <person name="Setubal J.C."/>
            <person name="Moreira L.M."/>
        </authorList>
    </citation>
    <scope>NUCLEOTIDE SEQUENCE [LARGE SCALE GENOMIC DNA]</scope>
    <source>
        <strain evidence="1 2">FG3</strain>
    </source>
</reference>
<dbReference type="InterPro" id="IPR010982">
    <property type="entry name" value="Lambda_DNA-bd_dom_sf"/>
</dbReference>
<evidence type="ECO:0000313" key="1">
    <source>
        <dbReference type="EMBL" id="QDL32405.1"/>
    </source>
</evidence>
<protein>
    <submittedName>
        <fullName evidence="1">Cro/Cl family transcriptional regulator</fullName>
    </submittedName>
</protein>
<dbReference type="Gene3D" id="1.10.260.40">
    <property type="entry name" value="lambda repressor-like DNA-binding domains"/>
    <property type="match status" value="1"/>
</dbReference>
<sequence length="76" mass="8560">MEALRNYLNAMSIGMQREFAVNCGTSVEYLRKAISKKQKLGPALSVLIETNSKGLVDRKELHPDDWGQIWPELQAA</sequence>
<dbReference type="AlphaFoldDB" id="A0A515CW61"/>
<proteinExistence type="predicted"/>
<dbReference type="Proteomes" id="UP000317572">
    <property type="component" value="Chromosome"/>
</dbReference>
<dbReference type="GO" id="GO:0003677">
    <property type="term" value="F:DNA binding"/>
    <property type="evidence" value="ECO:0007669"/>
    <property type="project" value="InterPro"/>
</dbReference>
<dbReference type="EMBL" id="CP033893">
    <property type="protein sequence ID" value="QDL32405.1"/>
    <property type="molecule type" value="Genomic_DNA"/>
</dbReference>